<feature type="compositionally biased region" description="Pro residues" evidence="1">
    <location>
        <begin position="252"/>
        <end position="263"/>
    </location>
</feature>
<protein>
    <submittedName>
        <fullName evidence="2">Uncharacterized protein</fullName>
    </submittedName>
</protein>
<dbReference type="AlphaFoldDB" id="K0TM41"/>
<accession>K0TM41</accession>
<organism evidence="2 3">
    <name type="scientific">Thalassiosira oceanica</name>
    <name type="common">Marine diatom</name>
    <dbReference type="NCBI Taxonomy" id="159749"/>
    <lineage>
        <taxon>Eukaryota</taxon>
        <taxon>Sar</taxon>
        <taxon>Stramenopiles</taxon>
        <taxon>Ochrophyta</taxon>
        <taxon>Bacillariophyta</taxon>
        <taxon>Coscinodiscophyceae</taxon>
        <taxon>Thalassiosirophycidae</taxon>
        <taxon>Thalassiosirales</taxon>
        <taxon>Thalassiosiraceae</taxon>
        <taxon>Thalassiosira</taxon>
    </lineage>
</organism>
<reference evidence="2 3" key="1">
    <citation type="journal article" date="2012" name="Genome Biol.">
        <title>Genome and low-iron response of an oceanic diatom adapted to chronic iron limitation.</title>
        <authorList>
            <person name="Lommer M."/>
            <person name="Specht M."/>
            <person name="Roy A.S."/>
            <person name="Kraemer L."/>
            <person name="Andreson R."/>
            <person name="Gutowska M.A."/>
            <person name="Wolf J."/>
            <person name="Bergner S.V."/>
            <person name="Schilhabel M.B."/>
            <person name="Klostermeier U.C."/>
            <person name="Beiko R.G."/>
            <person name="Rosenstiel P."/>
            <person name="Hippler M."/>
            <person name="Laroche J."/>
        </authorList>
    </citation>
    <scope>NUCLEOTIDE SEQUENCE [LARGE SCALE GENOMIC DNA]</scope>
    <source>
        <strain evidence="2 3">CCMP1005</strain>
    </source>
</reference>
<feature type="compositionally biased region" description="Basic residues" evidence="1">
    <location>
        <begin position="265"/>
        <end position="276"/>
    </location>
</feature>
<feature type="compositionally biased region" description="Basic and acidic residues" evidence="1">
    <location>
        <begin position="1"/>
        <end position="12"/>
    </location>
</feature>
<feature type="non-terminal residue" evidence="2">
    <location>
        <position position="1"/>
    </location>
</feature>
<dbReference type="EMBL" id="AGNL01002684">
    <property type="protein sequence ID" value="EJK75866.1"/>
    <property type="molecule type" value="Genomic_DNA"/>
</dbReference>
<gene>
    <name evidence="2" type="ORF">THAOC_02400</name>
</gene>
<feature type="compositionally biased region" description="Basic and acidic residues" evidence="1">
    <location>
        <begin position="280"/>
        <end position="304"/>
    </location>
</feature>
<feature type="compositionally biased region" description="Basic and acidic residues" evidence="1">
    <location>
        <begin position="133"/>
        <end position="145"/>
    </location>
</feature>
<feature type="compositionally biased region" description="Polar residues" evidence="1">
    <location>
        <begin position="91"/>
        <end position="101"/>
    </location>
</feature>
<evidence type="ECO:0000313" key="2">
    <source>
        <dbReference type="EMBL" id="EJK75866.1"/>
    </source>
</evidence>
<dbReference type="OMA" id="RHAVDFR"/>
<feature type="compositionally biased region" description="Polar residues" evidence="1">
    <location>
        <begin position="54"/>
        <end position="64"/>
    </location>
</feature>
<feature type="compositionally biased region" description="Basic and acidic residues" evidence="1">
    <location>
        <begin position="174"/>
        <end position="183"/>
    </location>
</feature>
<evidence type="ECO:0000313" key="3">
    <source>
        <dbReference type="Proteomes" id="UP000266841"/>
    </source>
</evidence>
<feature type="compositionally biased region" description="Pro residues" evidence="1">
    <location>
        <begin position="221"/>
        <end position="233"/>
    </location>
</feature>
<evidence type="ECO:0000256" key="1">
    <source>
        <dbReference type="SAM" id="MobiDB-lite"/>
    </source>
</evidence>
<dbReference type="Proteomes" id="UP000266841">
    <property type="component" value="Unassembled WGS sequence"/>
</dbReference>
<feature type="region of interest" description="Disordered" evidence="1">
    <location>
        <begin position="1"/>
        <end position="304"/>
    </location>
</feature>
<comment type="caution">
    <text evidence="2">The sequence shown here is derived from an EMBL/GenBank/DDBJ whole genome shotgun (WGS) entry which is preliminary data.</text>
</comment>
<sequence>QQDLLRPHRDRGPSGGPAEARLADAAPQPGPNDLQRREQERRVAGVPYFHPLSWNGQQHGNQPPTGVGEAPAPANKPTRKPSNPAKRLRQAVSNESSTPTADGTGAATVHRPTPDSRSIAGRSDGGSSHRTSGRAEPRRRMDRLAPHGADPAFRGTGRSARHAVDFRAGGGELGPRRDAESRLRLQVPAAPRPPRAAPPDTVAVPPAPLVLPRPSRLLRPSPRPRLPAPPPEAAPAARSIPRRRRGKDVAEAPPPPPPVPAPVRPLRRPPRLRRGYSLRDAPRLDRRAARRARADEGTEGGRRR</sequence>
<feature type="compositionally biased region" description="Basic and acidic residues" evidence="1">
    <location>
        <begin position="34"/>
        <end position="43"/>
    </location>
</feature>
<name>K0TM41_THAOC</name>
<proteinExistence type="predicted"/>
<keyword evidence="3" id="KW-1185">Reference proteome</keyword>